<dbReference type="RefSeq" id="WP_282211846.1">
    <property type="nucleotide sequence ID" value="NZ_CP118247.1"/>
</dbReference>
<evidence type="ECO:0000259" key="1">
    <source>
        <dbReference type="Pfam" id="PF18899"/>
    </source>
</evidence>
<keyword evidence="3" id="KW-1185">Reference proteome</keyword>
<sequence>MPESHTEDMVFPMRESDEKIAEYLKDKNEAAVALFLAFRAAALAAGSDVDEKVSKTMVAWRVKRTFATAYIKGKYLECSIDLLHPVDHQHLKASFHTTRKVVTNRFTLELGEKVDQQIKAWLQEASANVGPGTRSTS</sequence>
<protein>
    <submittedName>
        <fullName evidence="2">DUF5655 domain-containing protein</fullName>
    </submittedName>
</protein>
<proteinExistence type="predicted"/>
<dbReference type="InterPro" id="IPR043714">
    <property type="entry name" value="DUF5655"/>
</dbReference>
<organism evidence="2 3">
    <name type="scientific">Devosia rhodophyticola</name>
    <dbReference type="NCBI Taxonomy" id="3026423"/>
    <lineage>
        <taxon>Bacteria</taxon>
        <taxon>Pseudomonadati</taxon>
        <taxon>Pseudomonadota</taxon>
        <taxon>Alphaproteobacteria</taxon>
        <taxon>Hyphomicrobiales</taxon>
        <taxon>Devosiaceae</taxon>
        <taxon>Devosia</taxon>
    </lineage>
</organism>
<accession>A0ABY7YYM0</accession>
<evidence type="ECO:0000313" key="3">
    <source>
        <dbReference type="Proteomes" id="UP001222118"/>
    </source>
</evidence>
<evidence type="ECO:0000313" key="2">
    <source>
        <dbReference type="EMBL" id="WDR06332.1"/>
    </source>
</evidence>
<dbReference type="EMBL" id="CP118247">
    <property type="protein sequence ID" value="WDR06332.1"/>
    <property type="molecule type" value="Genomic_DNA"/>
</dbReference>
<gene>
    <name evidence="2" type="ORF">PSQ90_02375</name>
</gene>
<name>A0ABY7YYM0_9HYPH</name>
<reference evidence="2 3" key="1">
    <citation type="submission" date="2023-02" db="EMBL/GenBank/DDBJ databases">
        <title>Devosia chondri sp. nov., isolated from the phycosphere of marine algae.</title>
        <authorList>
            <person name="Kim J.M."/>
            <person name="Lee J.K."/>
            <person name="Choi B.J."/>
            <person name="Bayburt H."/>
            <person name="Jeon C.O."/>
        </authorList>
    </citation>
    <scope>NUCLEOTIDE SEQUENCE [LARGE SCALE GENOMIC DNA]</scope>
    <source>
        <strain evidence="2 3">G2-5</strain>
    </source>
</reference>
<dbReference type="Pfam" id="PF18899">
    <property type="entry name" value="DUF5655"/>
    <property type="match status" value="1"/>
</dbReference>
<feature type="domain" description="DUF5655" evidence="1">
    <location>
        <begin position="21"/>
        <end position="125"/>
    </location>
</feature>
<dbReference type="Proteomes" id="UP001222118">
    <property type="component" value="Chromosome"/>
</dbReference>